<protein>
    <submittedName>
        <fullName evidence="4">Ribonuclease domain-containing protein</fullName>
    </submittedName>
</protein>
<accession>A0ABV8DFF7</accession>
<dbReference type="EMBL" id="JBHSAJ010000064">
    <property type="protein sequence ID" value="MFC3937275.1"/>
    <property type="molecule type" value="Genomic_DNA"/>
</dbReference>
<dbReference type="Proteomes" id="UP001595693">
    <property type="component" value="Unassembled WGS sequence"/>
</dbReference>
<evidence type="ECO:0000256" key="2">
    <source>
        <dbReference type="ARBA" id="ARBA00022801"/>
    </source>
</evidence>
<feature type="region of interest" description="Disordered" evidence="3">
    <location>
        <begin position="233"/>
        <end position="260"/>
    </location>
</feature>
<feature type="region of interest" description="Disordered" evidence="3">
    <location>
        <begin position="1"/>
        <end position="71"/>
    </location>
</feature>
<comment type="caution">
    <text evidence="4">The sequence shown here is derived from an EMBL/GenBank/DDBJ whole genome shotgun (WGS) entry which is preliminary data.</text>
</comment>
<feature type="region of interest" description="Disordered" evidence="3">
    <location>
        <begin position="562"/>
        <end position="594"/>
    </location>
</feature>
<organism evidence="4 5">
    <name type="scientific">Acidovorax facilis</name>
    <dbReference type="NCBI Taxonomy" id="12917"/>
    <lineage>
        <taxon>Bacteria</taxon>
        <taxon>Pseudomonadati</taxon>
        <taxon>Pseudomonadota</taxon>
        <taxon>Betaproteobacteria</taxon>
        <taxon>Burkholderiales</taxon>
        <taxon>Comamonadaceae</taxon>
        <taxon>Acidovorax</taxon>
    </lineage>
</organism>
<evidence type="ECO:0000313" key="5">
    <source>
        <dbReference type="Proteomes" id="UP001595693"/>
    </source>
</evidence>
<evidence type="ECO:0000256" key="3">
    <source>
        <dbReference type="SAM" id="MobiDB-lite"/>
    </source>
</evidence>
<sequence length="983" mass="101741">MQVAPSASTYAPAPGDLTSQPAPGGAFNSYTDQPQDNVGAFADSGPGGNAQPDPYSPYADPTLASTSLFAPTDHTPSTTLALMVQAQTKPLLVTAENAADLGIDFAHTKPLTVTPENAAGLGIDLVSTKPLLLTPENAAGLNLPPQTGSAAPASATAPNASPTEIAALELLLAEPANQDIIAQYGPPLRPLNTDTNVGQGILARFGPDLGARLTQLQEAQDGVRNEYLHALDQATQSPGPDTPGSQWVPGTGQGETAEPGYWKLDPAAFSRHYAQGDSLAQRVFADMHGQDPLVFHEGREGDAHSEPSYHTLGPFRLAKGQPYGSDPSLPDACLLRDYTQLSPEHSADLINKEYLWFDPVNGWSTSADNIQAPTGFLDKVLPVAFSALMCMVALPPVGTLLSQAGAGTFVQGAAMGAMGSAISQTVMTGGIDFGNLLRSALTGGIAGSVMQYTGLKDMLGSADLAKSSLAHLGKAGLTGLLQEATGGKFKDGFMNSALASIAQGVGDHLNQQIGELKDISPEQASVLKLLSKAASSALKIAGTNDPAAGFAGEFLSGVLGDGLQGAQGKGQEQGQVGNEGQPGQAAQPGDRPSSDWVRNLGASEVDAQTAQWVEAFANPAILPPSQGIQVASAPIGTVGDAGYFDDSGAYIEPAQLIWADGTTSTLAQGNQGEPMLPETEVRETAQPMLPEDFRRQEIEYRNSTEVQPPQYSFTELVEMSHSPVDSYSAQEYRDAAAQYRASVGEDFRRDSIYNGLWTRAAALDAAAGGGWGQEVMNDITGFATEEGLHAQTGVAIGGALGRGIGNRLGGSVDNVVEAAGTKPDGAVPAAGSGVGGVSTNGANGGTATAGGTANAATYAGLKLDLKTTQAANEVVESLQTTGKLPPNYVDKAQAAQQGWQPGKALNNFVPGGQLGGDVFNNVPPVNGLPQAANRTWQEVDIGMSNTMSRSNQLGTRLLYSNDGLLYITTNHYKTVTPIGSWKK</sequence>
<evidence type="ECO:0000313" key="4">
    <source>
        <dbReference type="EMBL" id="MFC3937275.1"/>
    </source>
</evidence>
<evidence type="ECO:0000256" key="1">
    <source>
        <dbReference type="ARBA" id="ARBA00022722"/>
    </source>
</evidence>
<keyword evidence="2" id="KW-0378">Hydrolase</keyword>
<dbReference type="Gene3D" id="3.40.20.20">
    <property type="match status" value="2"/>
</dbReference>
<feature type="compositionally biased region" description="Polar residues" evidence="3">
    <location>
        <begin position="233"/>
        <end position="245"/>
    </location>
</feature>
<keyword evidence="5" id="KW-1185">Reference proteome</keyword>
<dbReference type="RefSeq" id="WP_238385829.1">
    <property type="nucleotide sequence ID" value="NZ_JBHSAJ010000064.1"/>
</dbReference>
<name>A0ABV8DFF7_9BURK</name>
<reference evidence="5" key="1">
    <citation type="journal article" date="2019" name="Int. J. Syst. Evol. Microbiol.">
        <title>The Global Catalogue of Microorganisms (GCM) 10K type strain sequencing project: providing services to taxonomists for standard genome sequencing and annotation.</title>
        <authorList>
            <consortium name="The Broad Institute Genomics Platform"/>
            <consortium name="The Broad Institute Genome Sequencing Center for Infectious Disease"/>
            <person name="Wu L."/>
            <person name="Ma J."/>
        </authorList>
    </citation>
    <scope>NUCLEOTIDE SEQUENCE [LARGE SCALE GENOMIC DNA]</scope>
    <source>
        <strain evidence="5">CCUG 2113</strain>
    </source>
</reference>
<dbReference type="InterPro" id="IPR016191">
    <property type="entry name" value="Ribonuclease/ribotoxin"/>
</dbReference>
<feature type="compositionally biased region" description="Low complexity" evidence="3">
    <location>
        <begin position="569"/>
        <end position="584"/>
    </location>
</feature>
<dbReference type="InterPro" id="IPR053753">
    <property type="entry name" value="RNase_N1/T1-like_sf"/>
</dbReference>
<gene>
    <name evidence="4" type="ORF">ACFOW3_21865</name>
</gene>
<dbReference type="SUPFAM" id="SSF53933">
    <property type="entry name" value="Microbial ribonucleases"/>
    <property type="match status" value="1"/>
</dbReference>
<proteinExistence type="predicted"/>
<keyword evidence="1" id="KW-0540">Nuclease</keyword>